<dbReference type="InterPro" id="IPR019734">
    <property type="entry name" value="TPR_rpt"/>
</dbReference>
<dbReference type="AlphaFoldDB" id="A0A2V4C6P3"/>
<organism evidence="2 3">
    <name type="scientific">Flavobacterium hydrophilum</name>
    <dbReference type="NCBI Taxonomy" id="2211445"/>
    <lineage>
        <taxon>Bacteria</taxon>
        <taxon>Pseudomonadati</taxon>
        <taxon>Bacteroidota</taxon>
        <taxon>Flavobacteriia</taxon>
        <taxon>Flavobacteriales</taxon>
        <taxon>Flavobacteriaceae</taxon>
        <taxon>Flavobacterium</taxon>
    </lineage>
</organism>
<keyword evidence="3" id="KW-1185">Reference proteome</keyword>
<protein>
    <submittedName>
        <fullName evidence="2">Uncharacterized protein</fullName>
    </submittedName>
</protein>
<keyword evidence="1" id="KW-0802">TPR repeat</keyword>
<dbReference type="PROSITE" id="PS50005">
    <property type="entry name" value="TPR"/>
    <property type="match status" value="1"/>
</dbReference>
<dbReference type="RefSeq" id="WP_110346012.1">
    <property type="nucleotide sequence ID" value="NZ_QJHL01000001.1"/>
</dbReference>
<evidence type="ECO:0000313" key="2">
    <source>
        <dbReference type="EMBL" id="PXY47008.1"/>
    </source>
</evidence>
<feature type="repeat" description="TPR" evidence="1">
    <location>
        <begin position="249"/>
        <end position="282"/>
    </location>
</feature>
<reference evidence="2 3" key="1">
    <citation type="submission" date="2018-05" db="EMBL/GenBank/DDBJ databases">
        <title>Flavobacterium sp. strain IMCC34758, incomplete genome.</title>
        <authorList>
            <person name="Joung Y."/>
        </authorList>
    </citation>
    <scope>NUCLEOTIDE SEQUENCE [LARGE SCALE GENOMIC DNA]</scope>
    <source>
        <strain evidence="2 3">IMCC34758</strain>
    </source>
</reference>
<name>A0A2V4C6P3_9FLAO</name>
<accession>A0A2V4C6P3</accession>
<evidence type="ECO:0000256" key="1">
    <source>
        <dbReference type="PROSITE-ProRule" id="PRU00339"/>
    </source>
</evidence>
<dbReference type="Gene3D" id="1.25.40.10">
    <property type="entry name" value="Tetratricopeptide repeat domain"/>
    <property type="match status" value="1"/>
</dbReference>
<dbReference type="SUPFAM" id="SSF48452">
    <property type="entry name" value="TPR-like"/>
    <property type="match status" value="1"/>
</dbReference>
<dbReference type="InterPro" id="IPR011990">
    <property type="entry name" value="TPR-like_helical_dom_sf"/>
</dbReference>
<proteinExistence type="predicted"/>
<comment type="caution">
    <text evidence="2">The sequence shown here is derived from an EMBL/GenBank/DDBJ whole genome shotgun (WGS) entry which is preliminary data.</text>
</comment>
<sequence length="331" mass="38192">MSQLIIAKQIEKTLKNIVSHEDNPTIIFIYVDSSVDENMETVPFLNIYGNLIFDEENFDEALIQAVENNDSGYIQDVLEEIDSSSFEINISGFYPNWPNEVGTGDQKVIDTINSVINKNKKHFNLVEKLYFDHVDNFDFAKIIDKPILKNNSEIEIDKENNLIIKDNLQHINDDQQKFSLEKEAWDLVHSKQYDLAQEKCNAIKAIDPDYGFGYFLEARILWYKEGFEACVAKKDYFIAKTQHEPAALARIYNNYGCLYDLQLRYKESLPYFEKAILSNPEDGMYVSNIAELYCKLNNPKKAFKAAEKAKKLGHESSTLNAIIESKGVRYN</sequence>
<dbReference type="SMART" id="SM00028">
    <property type="entry name" value="TPR"/>
    <property type="match status" value="2"/>
</dbReference>
<dbReference type="EMBL" id="QJHL01000001">
    <property type="protein sequence ID" value="PXY47008.1"/>
    <property type="molecule type" value="Genomic_DNA"/>
</dbReference>
<dbReference type="Proteomes" id="UP000247681">
    <property type="component" value="Unassembled WGS sequence"/>
</dbReference>
<dbReference type="OrthoDB" id="1447514at2"/>
<evidence type="ECO:0000313" key="3">
    <source>
        <dbReference type="Proteomes" id="UP000247681"/>
    </source>
</evidence>
<gene>
    <name evidence="2" type="ORF">DMB68_07635</name>
</gene>